<feature type="region of interest" description="Disordered" evidence="3">
    <location>
        <begin position="1"/>
        <end position="33"/>
    </location>
</feature>
<evidence type="ECO:0000313" key="5">
    <source>
        <dbReference type="EMBL" id="ABE55485.1"/>
    </source>
</evidence>
<dbReference type="eggNOG" id="COG1309">
    <property type="taxonomic scope" value="Bacteria"/>
</dbReference>
<gene>
    <name evidence="5" type="ordered locus">Sden_2204</name>
</gene>
<dbReference type="Proteomes" id="UP000001982">
    <property type="component" value="Chromosome"/>
</dbReference>
<evidence type="ECO:0000313" key="6">
    <source>
        <dbReference type="Proteomes" id="UP000001982"/>
    </source>
</evidence>
<dbReference type="InterPro" id="IPR009057">
    <property type="entry name" value="Homeodomain-like_sf"/>
</dbReference>
<proteinExistence type="predicted"/>
<evidence type="ECO:0000256" key="2">
    <source>
        <dbReference type="PROSITE-ProRule" id="PRU00335"/>
    </source>
</evidence>
<dbReference type="STRING" id="318161.Sden_2204"/>
<dbReference type="KEGG" id="sdn:Sden_2204"/>
<feature type="compositionally biased region" description="Pro residues" evidence="3">
    <location>
        <begin position="1"/>
        <end position="12"/>
    </location>
</feature>
<dbReference type="PANTHER" id="PTHR30055:SF233">
    <property type="entry name" value="REGULATORY PROTEIN TETR"/>
    <property type="match status" value="1"/>
</dbReference>
<name>Q12M41_SHEDO</name>
<dbReference type="RefSeq" id="WP_011496638.1">
    <property type="nucleotide sequence ID" value="NC_007954.1"/>
</dbReference>
<evidence type="ECO:0000256" key="1">
    <source>
        <dbReference type="ARBA" id="ARBA00023125"/>
    </source>
</evidence>
<keyword evidence="6" id="KW-1185">Reference proteome</keyword>
<reference evidence="5 6" key="1">
    <citation type="submission" date="2006-03" db="EMBL/GenBank/DDBJ databases">
        <title>Complete sequence of Shewanella denitrificans OS217.</title>
        <authorList>
            <consortium name="US DOE Joint Genome Institute"/>
            <person name="Copeland A."/>
            <person name="Lucas S."/>
            <person name="Lapidus A."/>
            <person name="Barry K."/>
            <person name="Detter J.C."/>
            <person name="Glavina del Rio T."/>
            <person name="Hammon N."/>
            <person name="Israni S."/>
            <person name="Dalin E."/>
            <person name="Tice H."/>
            <person name="Pitluck S."/>
            <person name="Brettin T."/>
            <person name="Bruce D."/>
            <person name="Han C."/>
            <person name="Tapia R."/>
            <person name="Gilna P."/>
            <person name="Kiss H."/>
            <person name="Schmutz J."/>
            <person name="Larimer F."/>
            <person name="Land M."/>
            <person name="Hauser L."/>
            <person name="Kyrpides N."/>
            <person name="Lykidis A."/>
            <person name="Richardson P."/>
        </authorList>
    </citation>
    <scope>NUCLEOTIDE SEQUENCE [LARGE SCALE GENOMIC DNA]</scope>
    <source>
        <strain evidence="6">OS217 / ATCC BAA-1090 / DSM 15013</strain>
    </source>
</reference>
<protein>
    <submittedName>
        <fullName evidence="5">Regulatory protein, TetR</fullName>
    </submittedName>
</protein>
<dbReference type="Gene3D" id="1.10.357.10">
    <property type="entry name" value="Tetracycline Repressor, domain 2"/>
    <property type="match status" value="1"/>
</dbReference>
<accession>Q12M41</accession>
<feature type="domain" description="HTH tetR-type" evidence="4">
    <location>
        <begin position="31"/>
        <end position="91"/>
    </location>
</feature>
<dbReference type="InterPro" id="IPR001647">
    <property type="entry name" value="HTH_TetR"/>
</dbReference>
<dbReference type="Pfam" id="PF00440">
    <property type="entry name" value="TetR_N"/>
    <property type="match status" value="1"/>
</dbReference>
<dbReference type="GO" id="GO:0003700">
    <property type="term" value="F:DNA-binding transcription factor activity"/>
    <property type="evidence" value="ECO:0007669"/>
    <property type="project" value="TreeGrafter"/>
</dbReference>
<evidence type="ECO:0000259" key="4">
    <source>
        <dbReference type="PROSITE" id="PS50977"/>
    </source>
</evidence>
<dbReference type="GO" id="GO:0000976">
    <property type="term" value="F:transcription cis-regulatory region binding"/>
    <property type="evidence" value="ECO:0007669"/>
    <property type="project" value="TreeGrafter"/>
</dbReference>
<sequence>MKPTPEPTPDPIPEQKNSPKKAKAGRPSQDTQSREQLILAARSLFVERDYAQVSTRELAKKAGTDPALIRYYFGSKEGLFSTMIRETAVPVKQQLWQLNRSLGADGPANFMLTYYRVMAAHPHFPRLIFKLASLDQSQAKNQELAQAFNEIINLEDLLFFDKFKSQGLLREEVDSRCAQLSFFAMMVFPFLVPDIFLNKLGVEISPEFLQQLATQNSQLLAHGLFKPEVTSHEPK</sequence>
<dbReference type="OrthoDB" id="9151800at2"/>
<dbReference type="HOGENOM" id="CLU_069356_1_4_6"/>
<organism evidence="5 6">
    <name type="scientific">Shewanella denitrificans (strain OS217 / ATCC BAA-1090 / DSM 15013)</name>
    <dbReference type="NCBI Taxonomy" id="318161"/>
    <lineage>
        <taxon>Bacteria</taxon>
        <taxon>Pseudomonadati</taxon>
        <taxon>Pseudomonadota</taxon>
        <taxon>Gammaproteobacteria</taxon>
        <taxon>Alteromonadales</taxon>
        <taxon>Shewanellaceae</taxon>
        <taxon>Shewanella</taxon>
    </lineage>
</organism>
<dbReference type="AlphaFoldDB" id="Q12M41"/>
<dbReference type="PANTHER" id="PTHR30055">
    <property type="entry name" value="HTH-TYPE TRANSCRIPTIONAL REGULATOR RUTR"/>
    <property type="match status" value="1"/>
</dbReference>
<dbReference type="InterPro" id="IPR050109">
    <property type="entry name" value="HTH-type_TetR-like_transc_reg"/>
</dbReference>
<keyword evidence="1 2" id="KW-0238">DNA-binding</keyword>
<dbReference type="EMBL" id="CP000302">
    <property type="protein sequence ID" value="ABE55485.1"/>
    <property type="molecule type" value="Genomic_DNA"/>
</dbReference>
<dbReference type="SUPFAM" id="SSF46689">
    <property type="entry name" value="Homeodomain-like"/>
    <property type="match status" value="1"/>
</dbReference>
<feature type="DNA-binding region" description="H-T-H motif" evidence="2">
    <location>
        <begin position="54"/>
        <end position="73"/>
    </location>
</feature>
<dbReference type="PROSITE" id="PS50977">
    <property type="entry name" value="HTH_TETR_2"/>
    <property type="match status" value="1"/>
</dbReference>
<dbReference type="PRINTS" id="PR00455">
    <property type="entry name" value="HTHTETR"/>
</dbReference>
<evidence type="ECO:0000256" key="3">
    <source>
        <dbReference type="SAM" id="MobiDB-lite"/>
    </source>
</evidence>